<dbReference type="AlphaFoldDB" id="B2GKL4"/>
<dbReference type="KEGG" id="krh:KRH_01580"/>
<protein>
    <submittedName>
        <fullName evidence="2">Uncharacterized protein</fullName>
    </submittedName>
</protein>
<accession>B2GKL4</accession>
<organism evidence="2 3">
    <name type="scientific">Kocuria rhizophila (strain ATCC 9341 / DSM 348 / NBRC 103217 / DC2201)</name>
    <dbReference type="NCBI Taxonomy" id="378753"/>
    <lineage>
        <taxon>Bacteria</taxon>
        <taxon>Bacillati</taxon>
        <taxon>Actinomycetota</taxon>
        <taxon>Actinomycetes</taxon>
        <taxon>Micrococcales</taxon>
        <taxon>Micrococcaceae</taxon>
        <taxon>Kocuria</taxon>
    </lineage>
</organism>
<evidence type="ECO:0000313" key="2">
    <source>
        <dbReference type="EMBL" id="BAG28505.1"/>
    </source>
</evidence>
<dbReference type="EMBL" id="AP009152">
    <property type="protein sequence ID" value="BAG28505.1"/>
    <property type="molecule type" value="Genomic_DNA"/>
</dbReference>
<sequence>MLRVCSRLTSVPGDRAIPSILVRPASPTGAAGPPRGGVRAGRGPSGTLGAGALCPAASSPGADPPIMSPRPPREGPRG</sequence>
<evidence type="ECO:0000256" key="1">
    <source>
        <dbReference type="SAM" id="MobiDB-lite"/>
    </source>
</evidence>
<name>B2GKL4_KOCRD</name>
<evidence type="ECO:0000313" key="3">
    <source>
        <dbReference type="Proteomes" id="UP000008838"/>
    </source>
</evidence>
<keyword evidence="3" id="KW-1185">Reference proteome</keyword>
<dbReference type="Proteomes" id="UP000008838">
    <property type="component" value="Chromosome"/>
</dbReference>
<dbReference type="HOGENOM" id="CLU_2617369_0_0_11"/>
<feature type="compositionally biased region" description="Gly residues" evidence="1">
    <location>
        <begin position="34"/>
        <end position="49"/>
    </location>
</feature>
<proteinExistence type="predicted"/>
<dbReference type="STRING" id="378753.KRH_01580"/>
<feature type="region of interest" description="Disordered" evidence="1">
    <location>
        <begin position="19"/>
        <end position="78"/>
    </location>
</feature>
<gene>
    <name evidence="2" type="ordered locus">KRH_01580</name>
</gene>
<feature type="compositionally biased region" description="Low complexity" evidence="1">
    <location>
        <begin position="23"/>
        <end position="33"/>
    </location>
</feature>
<reference evidence="2 3" key="1">
    <citation type="journal article" date="2008" name="J. Bacteriol.">
        <title>Complete genome sequence of the soil actinomycete Kocuria rhizophila.</title>
        <authorList>
            <person name="Takarada H."/>
            <person name="Sekine M."/>
            <person name="Kosugi H."/>
            <person name="Matsuo Y."/>
            <person name="Fujisawa T."/>
            <person name="Omata S."/>
            <person name="Kishi E."/>
            <person name="Shimizu A."/>
            <person name="Tsukatani N."/>
            <person name="Tanikawa S."/>
            <person name="Fujita N."/>
            <person name="Harayama S."/>
        </authorList>
    </citation>
    <scope>NUCLEOTIDE SEQUENCE [LARGE SCALE GENOMIC DNA]</scope>
    <source>
        <strain evidence="3">ATCC 9341 / DSM 348 / NBRC 103217 / DC2201</strain>
    </source>
</reference>